<dbReference type="SUPFAM" id="SSF50978">
    <property type="entry name" value="WD40 repeat-like"/>
    <property type="match status" value="1"/>
</dbReference>
<evidence type="ECO:0000256" key="6">
    <source>
        <dbReference type="ARBA" id="ARBA00023132"/>
    </source>
</evidence>
<evidence type="ECO:0000256" key="7">
    <source>
        <dbReference type="ARBA" id="ARBA00023242"/>
    </source>
</evidence>
<dbReference type="AlphaFoldDB" id="A0A9P0X8B5"/>
<accession>A0A9P0X8B5</accession>
<keyword evidence="6" id="KW-0906">Nuclear pore complex</keyword>
<dbReference type="GO" id="GO:0017056">
    <property type="term" value="F:structural constituent of nuclear pore"/>
    <property type="evidence" value="ECO:0007669"/>
    <property type="project" value="InterPro"/>
</dbReference>
<dbReference type="GO" id="GO:0005643">
    <property type="term" value="C:nuclear pore"/>
    <property type="evidence" value="ECO:0007669"/>
    <property type="project" value="UniProtKB-SubCell"/>
</dbReference>
<sequence>MDNEVRKQSFRWHYNRALPAKKLHLLSPPAFPVERLTSSECGTRLCVWGSRGVTIAELPTRWGRGGLFESGNQTVLCKSYSLDERFMYAKGEVHRVRWHPKSLSHLLVLLSDNTMRLYNIALKTGPRMIKSFLIGPKPVGSLGMTLLDSFGDSAVDFTATPDSEHLLILSGNGDVYMMNTDFLESKSPLQIKLRGPLAMYPPADDNYGSESCAIMTMGAADFSTIVVIASATASLYHCLLLPNGSEKENSDGYALYVMESVDLNIVLNSKDDVSFAYPVHLYPCLGNTYACMHAGGVHSVTLPIMGHLKDLALAEENEIDSILSLISSKSSAARHLVCTSSDEASPPVGLVLASPLHDILVLCSTGELLTRSLEPYIIEERLFRELQLQNPALDSEELHELLKERQKLSFVTIIQEILSREVSQPILHLNKTQDLGPKEMLEMLTEVTVKLREQYIARQSRANSALVSKINALRSLQTQQVAWKEDLQKDIQDVELESALLIEKRNLAEKKQEDIKFRCSSVIRALSSSSIKSPAEQEMMRQLETYKQKSSHLQTQTRSLREHVDKHIQRIKEWEEEYKKKDIALGKSHSDTISSILQQQTSQVSTLIEETKLLKDQLGVV</sequence>
<keyword evidence="5" id="KW-0811">Translocation</keyword>
<dbReference type="PANTHER" id="PTHR13257">
    <property type="entry name" value="NUCLEOPORIN NUP84-RELATED"/>
    <property type="match status" value="1"/>
</dbReference>
<comment type="caution">
    <text evidence="9">The sequence shown here is derived from an EMBL/GenBank/DDBJ whole genome shotgun (WGS) entry which is preliminary data.</text>
</comment>
<dbReference type="PANTHER" id="PTHR13257:SF0">
    <property type="entry name" value="NUCLEAR PORE COMPLEX PROTEIN NUP88"/>
    <property type="match status" value="1"/>
</dbReference>
<comment type="subcellular location">
    <subcellularLocation>
        <location evidence="1">Nucleus</location>
        <location evidence="1">Nuclear pore complex</location>
    </subcellularLocation>
</comment>
<gene>
    <name evidence="9" type="ORF">PIBRA_LOCUS5014</name>
</gene>
<proteinExistence type="predicted"/>
<dbReference type="Proteomes" id="UP001152562">
    <property type="component" value="Unassembled WGS sequence"/>
</dbReference>
<reference evidence="9" key="1">
    <citation type="submission" date="2022-05" db="EMBL/GenBank/DDBJ databases">
        <authorList>
            <person name="Okamura Y."/>
        </authorList>
    </citation>
    <scope>NUCLEOTIDE SEQUENCE</scope>
</reference>
<dbReference type="Pfam" id="PF10168">
    <property type="entry name" value="Nup88"/>
    <property type="match status" value="1"/>
</dbReference>
<keyword evidence="7" id="KW-0539">Nucleus</keyword>
<keyword evidence="4" id="KW-0653">Protein transport</keyword>
<protein>
    <recommendedName>
        <fullName evidence="11">Nuclear pore complex protein Nup88</fullName>
    </recommendedName>
</protein>
<keyword evidence="3" id="KW-0509">mRNA transport</keyword>
<dbReference type="InterPro" id="IPR036322">
    <property type="entry name" value="WD40_repeat_dom_sf"/>
</dbReference>
<evidence type="ECO:0000256" key="4">
    <source>
        <dbReference type="ARBA" id="ARBA00022927"/>
    </source>
</evidence>
<dbReference type="EMBL" id="CALOZG010000005">
    <property type="protein sequence ID" value="CAH4028048.1"/>
    <property type="molecule type" value="Genomic_DNA"/>
</dbReference>
<dbReference type="InterPro" id="IPR037700">
    <property type="entry name" value="NUP88/NUP82"/>
</dbReference>
<dbReference type="InterPro" id="IPR019321">
    <property type="entry name" value="Nucleoporin_Nup88"/>
</dbReference>
<evidence type="ECO:0008006" key="11">
    <source>
        <dbReference type="Google" id="ProtNLM"/>
    </source>
</evidence>
<organism evidence="9 10">
    <name type="scientific">Pieris brassicae</name>
    <name type="common">White butterfly</name>
    <name type="synonym">Large white butterfly</name>
    <dbReference type="NCBI Taxonomy" id="7116"/>
    <lineage>
        <taxon>Eukaryota</taxon>
        <taxon>Metazoa</taxon>
        <taxon>Ecdysozoa</taxon>
        <taxon>Arthropoda</taxon>
        <taxon>Hexapoda</taxon>
        <taxon>Insecta</taxon>
        <taxon>Pterygota</taxon>
        <taxon>Neoptera</taxon>
        <taxon>Endopterygota</taxon>
        <taxon>Lepidoptera</taxon>
        <taxon>Glossata</taxon>
        <taxon>Ditrysia</taxon>
        <taxon>Papilionoidea</taxon>
        <taxon>Pieridae</taxon>
        <taxon>Pierinae</taxon>
        <taxon>Pieris</taxon>
    </lineage>
</organism>
<dbReference type="GO" id="GO:0006606">
    <property type="term" value="P:protein import into nucleus"/>
    <property type="evidence" value="ECO:0007669"/>
    <property type="project" value="TreeGrafter"/>
</dbReference>
<evidence type="ECO:0000256" key="1">
    <source>
        <dbReference type="ARBA" id="ARBA00004567"/>
    </source>
</evidence>
<evidence type="ECO:0000313" key="9">
    <source>
        <dbReference type="EMBL" id="CAH4028048.1"/>
    </source>
</evidence>
<evidence type="ECO:0000256" key="3">
    <source>
        <dbReference type="ARBA" id="ARBA00022816"/>
    </source>
</evidence>
<evidence type="ECO:0000313" key="10">
    <source>
        <dbReference type="Proteomes" id="UP001152562"/>
    </source>
</evidence>
<evidence type="ECO:0000256" key="8">
    <source>
        <dbReference type="SAM" id="Coils"/>
    </source>
</evidence>
<dbReference type="GO" id="GO:0006406">
    <property type="term" value="P:mRNA export from nucleus"/>
    <property type="evidence" value="ECO:0007669"/>
    <property type="project" value="TreeGrafter"/>
</dbReference>
<dbReference type="GO" id="GO:0000056">
    <property type="term" value="P:ribosomal small subunit export from nucleus"/>
    <property type="evidence" value="ECO:0007669"/>
    <property type="project" value="InterPro"/>
</dbReference>
<evidence type="ECO:0000256" key="5">
    <source>
        <dbReference type="ARBA" id="ARBA00023010"/>
    </source>
</evidence>
<evidence type="ECO:0000256" key="2">
    <source>
        <dbReference type="ARBA" id="ARBA00022448"/>
    </source>
</evidence>
<feature type="coiled-coil region" evidence="8">
    <location>
        <begin position="557"/>
        <end position="584"/>
    </location>
</feature>
<name>A0A9P0X8B5_PIEBR</name>
<keyword evidence="8" id="KW-0175">Coiled coil</keyword>
<dbReference type="GO" id="GO:0000055">
    <property type="term" value="P:ribosomal large subunit export from nucleus"/>
    <property type="evidence" value="ECO:0007669"/>
    <property type="project" value="InterPro"/>
</dbReference>
<keyword evidence="2" id="KW-0813">Transport</keyword>
<keyword evidence="10" id="KW-1185">Reference proteome</keyword>